<dbReference type="SUPFAM" id="SSF49299">
    <property type="entry name" value="PKD domain"/>
    <property type="match status" value="1"/>
</dbReference>
<dbReference type="InterPro" id="IPR022409">
    <property type="entry name" value="PKD/Chitinase_dom"/>
</dbReference>
<sequence length="265" mass="28713">MKNVSRFIPMVVSALLYFSCSEDEGIDTPTACFDFTPSEAKVGDEIEFSNCSESSTDFFWDFGDGTTSTQEEPTHTYTEYGEYEVKLLAGTDINADGVLDYMDEPDSVVKTLSISPNVTSVELTVYDANSWTADSPTLATVADAEVKFYTDEASVQSGSPSYTAQSDENGKVVLYDLEAPFSFFMTVQKGDVSNIKDGLIIGGVFKTQAEVDSAPMQDDPRVGGLKYLDINADGVISADDQMAGQYISLEESSNAPLTKDVFVGK</sequence>
<name>A0AA49GP57_9BACT</name>
<dbReference type="CDD" id="cd00146">
    <property type="entry name" value="PKD"/>
    <property type="match status" value="1"/>
</dbReference>
<dbReference type="InterPro" id="IPR035986">
    <property type="entry name" value="PKD_dom_sf"/>
</dbReference>
<dbReference type="PROSITE" id="PS50093">
    <property type="entry name" value="PKD"/>
    <property type="match status" value="1"/>
</dbReference>
<dbReference type="InterPro" id="IPR000601">
    <property type="entry name" value="PKD_dom"/>
</dbReference>
<reference evidence="2" key="2">
    <citation type="journal article" date="2024" name="Antonie Van Leeuwenhoek">
        <title>Roseihalotalea indica gen. nov., sp. nov., a halophilic Bacteroidetes from mesopelagic Southwest Indian Ocean with higher carbohydrate metabolic potential.</title>
        <authorList>
            <person name="Chen B."/>
            <person name="Zhang M."/>
            <person name="Lin D."/>
            <person name="Ye J."/>
            <person name="Tang K."/>
        </authorList>
    </citation>
    <scope>NUCLEOTIDE SEQUENCE</scope>
    <source>
        <strain evidence="2">TK19036</strain>
    </source>
</reference>
<dbReference type="Pfam" id="PF18911">
    <property type="entry name" value="PKD_4"/>
    <property type="match status" value="1"/>
</dbReference>
<dbReference type="SMART" id="SM00089">
    <property type="entry name" value="PKD"/>
    <property type="match status" value="1"/>
</dbReference>
<protein>
    <submittedName>
        <fullName evidence="2">PKD domain-containing protein</fullName>
    </submittedName>
</protein>
<feature type="domain" description="PKD" evidence="1">
    <location>
        <begin position="52"/>
        <end position="94"/>
    </location>
</feature>
<accession>A0AA49GP57</accession>
<proteinExistence type="predicted"/>
<dbReference type="InterPro" id="IPR013783">
    <property type="entry name" value="Ig-like_fold"/>
</dbReference>
<evidence type="ECO:0000259" key="1">
    <source>
        <dbReference type="PROSITE" id="PS50093"/>
    </source>
</evidence>
<reference evidence="2" key="1">
    <citation type="journal article" date="2023" name="Comput. Struct. Biotechnol. J.">
        <title>Discovery of a novel marine Bacteroidetes with a rich repertoire of carbohydrate-active enzymes.</title>
        <authorList>
            <person name="Chen B."/>
            <person name="Liu G."/>
            <person name="Chen Q."/>
            <person name="Wang H."/>
            <person name="Liu L."/>
            <person name="Tang K."/>
        </authorList>
    </citation>
    <scope>NUCLEOTIDE SEQUENCE</scope>
    <source>
        <strain evidence="2">TK19036</strain>
    </source>
</reference>
<dbReference type="AlphaFoldDB" id="A0AA49GP57"/>
<evidence type="ECO:0000313" key="2">
    <source>
        <dbReference type="EMBL" id="WKN37339.1"/>
    </source>
</evidence>
<organism evidence="2">
    <name type="scientific">Roseihalotalea indica</name>
    <dbReference type="NCBI Taxonomy" id="2867963"/>
    <lineage>
        <taxon>Bacteria</taxon>
        <taxon>Pseudomonadati</taxon>
        <taxon>Bacteroidota</taxon>
        <taxon>Cytophagia</taxon>
        <taxon>Cytophagales</taxon>
        <taxon>Catalimonadaceae</taxon>
        <taxon>Roseihalotalea</taxon>
    </lineage>
</organism>
<dbReference type="Gene3D" id="2.60.40.10">
    <property type="entry name" value="Immunoglobulins"/>
    <property type="match status" value="1"/>
</dbReference>
<dbReference type="EMBL" id="CP120682">
    <property type="protein sequence ID" value="WKN37339.1"/>
    <property type="molecule type" value="Genomic_DNA"/>
</dbReference>
<gene>
    <name evidence="2" type="ORF">K4G66_01285</name>
</gene>